<protein>
    <recommendedName>
        <fullName evidence="9">Vasculin</fullName>
    </recommendedName>
    <alternativeName>
        <fullName evidence="10">GC-rich promoter-binding protein 1</fullName>
    </alternativeName>
</protein>
<comment type="subcellular location">
    <subcellularLocation>
        <location evidence="1">Nucleus</location>
    </subcellularLocation>
</comment>
<accession>A0A7L3NAB4</accession>
<name>A0A7L3NAB4_9AVES</name>
<dbReference type="Proteomes" id="UP000579904">
    <property type="component" value="Unassembled WGS sequence"/>
</dbReference>
<keyword evidence="7" id="KW-0539">Nucleus</keyword>
<keyword evidence="13" id="KW-1185">Reference proteome</keyword>
<feature type="compositionally biased region" description="Polar residues" evidence="11">
    <location>
        <begin position="173"/>
        <end position="185"/>
    </location>
</feature>
<feature type="compositionally biased region" description="Basic and acidic residues" evidence="11">
    <location>
        <begin position="279"/>
        <end position="300"/>
    </location>
</feature>
<dbReference type="GO" id="GO:0045893">
    <property type="term" value="P:positive regulation of DNA-templated transcription"/>
    <property type="evidence" value="ECO:0007669"/>
    <property type="project" value="InterPro"/>
</dbReference>
<feature type="region of interest" description="Disordered" evidence="11">
    <location>
        <begin position="173"/>
        <end position="195"/>
    </location>
</feature>
<feature type="region of interest" description="Disordered" evidence="11">
    <location>
        <begin position="233"/>
        <end position="259"/>
    </location>
</feature>
<dbReference type="PANTHER" id="PTHR14339:SF11">
    <property type="entry name" value="VASCULIN"/>
    <property type="match status" value="1"/>
</dbReference>
<sequence>SLNFKKHSENLLLTENCYEANRRRYNYTDGFDAGIGRPNGGHFARKEKHGWRSQGRSGTENINHRGGCHGGAFRNCTCTFHWGKGQGLPENNILDNGTGKKEDEVPRHFKAEDFPSLNPKYEREPNRIESSAASVWAYPLNPKSRSLRMLVLRKGSTKELQMSRCPIVGGLHSQTVRKGTGTNVHKGSVPKPVILPAKPTQWKSEAKENKLRNLFPRESAYGVGYFSPFKSTAKAHGQSQNSKKECSQSHSSSPVGKAGQPCLLTRIWTNKKSEFLKTLKQDRMEEKHEDKDRAGKEKNDASFNLNKSNSPHCERDISQNTESEIPQENGNTSITSQQIIQSSAFPQTDVLSSSLEAEHRLLKAMGWQEYSENDEMCAPLTEEEMREFRVIRDQLQKNGLRKTGILKKGLISGFRFSPWKNSTFKPTQEEEEDSETSSSDTSDDEDI</sequence>
<evidence type="ECO:0000313" key="13">
    <source>
        <dbReference type="Proteomes" id="UP000579904"/>
    </source>
</evidence>
<evidence type="ECO:0000256" key="2">
    <source>
        <dbReference type="ARBA" id="ARBA00010099"/>
    </source>
</evidence>
<dbReference type="EMBL" id="VZUB01004827">
    <property type="protein sequence ID" value="NXU75453.1"/>
    <property type="molecule type" value="Genomic_DNA"/>
</dbReference>
<comment type="function">
    <text evidence="8">Functions as a GC-rich promoter-specific transactivating transcription factor.</text>
</comment>
<feature type="non-terminal residue" evidence="12">
    <location>
        <position position="1"/>
    </location>
</feature>
<dbReference type="OrthoDB" id="8741226at2759"/>
<feature type="compositionally biased region" description="Polar residues" evidence="11">
    <location>
        <begin position="301"/>
        <end position="311"/>
    </location>
</feature>
<comment type="similarity">
    <text evidence="2">Belongs to the vasculin family.</text>
</comment>
<evidence type="ECO:0000256" key="11">
    <source>
        <dbReference type="SAM" id="MobiDB-lite"/>
    </source>
</evidence>
<proteinExistence type="inferred from homology"/>
<evidence type="ECO:0000256" key="4">
    <source>
        <dbReference type="ARBA" id="ARBA00023125"/>
    </source>
</evidence>
<dbReference type="AlphaFoldDB" id="A0A7L3NAB4"/>
<comment type="caution">
    <text evidence="12">The sequence shown here is derived from an EMBL/GenBank/DDBJ whole genome shotgun (WGS) entry which is preliminary data.</text>
</comment>
<evidence type="ECO:0000256" key="9">
    <source>
        <dbReference type="ARBA" id="ARBA00039412"/>
    </source>
</evidence>
<evidence type="ECO:0000256" key="8">
    <source>
        <dbReference type="ARBA" id="ARBA00037303"/>
    </source>
</evidence>
<dbReference type="PANTHER" id="PTHR14339">
    <property type="entry name" value="VASCULIN"/>
    <property type="match status" value="1"/>
</dbReference>
<organism evidence="12 13">
    <name type="scientific">Oreotrochilus melanogaster</name>
    <dbReference type="NCBI Taxonomy" id="689266"/>
    <lineage>
        <taxon>Eukaryota</taxon>
        <taxon>Metazoa</taxon>
        <taxon>Chordata</taxon>
        <taxon>Craniata</taxon>
        <taxon>Vertebrata</taxon>
        <taxon>Euteleostomi</taxon>
        <taxon>Archelosauria</taxon>
        <taxon>Archosauria</taxon>
        <taxon>Dinosauria</taxon>
        <taxon>Saurischia</taxon>
        <taxon>Theropoda</taxon>
        <taxon>Coelurosauria</taxon>
        <taxon>Aves</taxon>
        <taxon>Neognathae</taxon>
        <taxon>Neoaves</taxon>
        <taxon>Strisores</taxon>
        <taxon>Apodiformes</taxon>
        <taxon>Trochilidae</taxon>
        <taxon>Oreotrochilus</taxon>
    </lineage>
</organism>
<dbReference type="GO" id="GO:0003723">
    <property type="term" value="F:RNA binding"/>
    <property type="evidence" value="ECO:0007669"/>
    <property type="project" value="InterPro"/>
</dbReference>
<dbReference type="GO" id="GO:0005634">
    <property type="term" value="C:nucleus"/>
    <property type="evidence" value="ECO:0007669"/>
    <property type="project" value="UniProtKB-SubCell"/>
</dbReference>
<gene>
    <name evidence="12" type="primary">Gpbp1</name>
    <name evidence="12" type="ORF">OREMEL_R10528</name>
</gene>
<feature type="region of interest" description="Disordered" evidence="11">
    <location>
        <begin position="416"/>
        <end position="447"/>
    </location>
</feature>
<keyword evidence="5" id="KW-0010">Activator</keyword>
<evidence type="ECO:0000256" key="5">
    <source>
        <dbReference type="ARBA" id="ARBA00023159"/>
    </source>
</evidence>
<evidence type="ECO:0000256" key="1">
    <source>
        <dbReference type="ARBA" id="ARBA00004123"/>
    </source>
</evidence>
<keyword evidence="6" id="KW-0804">Transcription</keyword>
<dbReference type="Pfam" id="PF15337">
    <property type="entry name" value="Vasculin"/>
    <property type="match status" value="1"/>
</dbReference>
<evidence type="ECO:0000256" key="3">
    <source>
        <dbReference type="ARBA" id="ARBA00023015"/>
    </source>
</evidence>
<dbReference type="InterPro" id="IPR028128">
    <property type="entry name" value="Vasculin_fam"/>
</dbReference>
<feature type="compositionally biased region" description="Acidic residues" evidence="11">
    <location>
        <begin position="429"/>
        <end position="447"/>
    </location>
</feature>
<feature type="non-terminal residue" evidence="12">
    <location>
        <position position="447"/>
    </location>
</feature>
<keyword evidence="3" id="KW-0805">Transcription regulation</keyword>
<dbReference type="GO" id="GO:0006351">
    <property type="term" value="P:DNA-templated transcription"/>
    <property type="evidence" value="ECO:0007669"/>
    <property type="project" value="InterPro"/>
</dbReference>
<dbReference type="GO" id="GO:0003677">
    <property type="term" value="F:DNA binding"/>
    <property type="evidence" value="ECO:0007669"/>
    <property type="project" value="UniProtKB-KW"/>
</dbReference>
<evidence type="ECO:0000256" key="10">
    <source>
        <dbReference type="ARBA" id="ARBA00041530"/>
    </source>
</evidence>
<keyword evidence="4" id="KW-0238">DNA-binding</keyword>
<feature type="region of interest" description="Disordered" evidence="11">
    <location>
        <begin position="279"/>
        <end position="318"/>
    </location>
</feature>
<evidence type="ECO:0000256" key="6">
    <source>
        <dbReference type="ARBA" id="ARBA00023163"/>
    </source>
</evidence>
<reference evidence="12 13" key="1">
    <citation type="submission" date="2019-09" db="EMBL/GenBank/DDBJ databases">
        <title>Bird 10,000 Genomes (B10K) Project - Family phase.</title>
        <authorList>
            <person name="Zhang G."/>
        </authorList>
    </citation>
    <scope>NUCLEOTIDE SEQUENCE [LARGE SCALE GENOMIC DNA]</scope>
    <source>
        <strain evidence="12">OUT-0002</strain>
    </source>
</reference>
<evidence type="ECO:0000256" key="7">
    <source>
        <dbReference type="ARBA" id="ARBA00023242"/>
    </source>
</evidence>
<evidence type="ECO:0000313" key="12">
    <source>
        <dbReference type="EMBL" id="NXU75453.1"/>
    </source>
</evidence>